<dbReference type="EMBL" id="JAXCLA010000011">
    <property type="protein sequence ID" value="MDY0748732.1"/>
    <property type="molecule type" value="Genomic_DNA"/>
</dbReference>
<reference evidence="1 2" key="1">
    <citation type="submission" date="2023-11" db="EMBL/GenBank/DDBJ databases">
        <title>Paucibacter sp. nov., isolated from fresh soil in Korea.</title>
        <authorList>
            <person name="Le N.T.T."/>
        </authorList>
    </citation>
    <scope>NUCLEOTIDE SEQUENCE [LARGE SCALE GENOMIC DNA]</scope>
    <source>
        <strain evidence="1 2">R3-3</strain>
    </source>
</reference>
<accession>A0ABU5DQY3</accession>
<keyword evidence="2" id="KW-1185">Reference proteome</keyword>
<gene>
    <name evidence="1" type="ORF">SNE35_29810</name>
</gene>
<dbReference type="Proteomes" id="UP001285263">
    <property type="component" value="Unassembled WGS sequence"/>
</dbReference>
<evidence type="ECO:0000313" key="1">
    <source>
        <dbReference type="EMBL" id="MDY0748732.1"/>
    </source>
</evidence>
<proteinExistence type="predicted"/>
<protein>
    <submittedName>
        <fullName evidence="1">Uncharacterized protein</fullName>
    </submittedName>
</protein>
<sequence length="154" mass="17111">MTSLSAVDPNLRRLIEAHPHLFKNRVPEASSYLTAGWYKVVDELCSRLETVLGADAPAFTVLQIKEKFGHLHFAWRLGQAQDYEALRDRINEIVWTAELAAQLVCETCGAPGKIRSLGGLRTTWCDVHLVDAEARREQAQAERAARAARAAGTE</sequence>
<name>A0ABU5DQY3_9BURK</name>
<evidence type="ECO:0000313" key="2">
    <source>
        <dbReference type="Proteomes" id="UP001285263"/>
    </source>
</evidence>
<dbReference type="RefSeq" id="WP_320426697.1">
    <property type="nucleotide sequence ID" value="NZ_JAXCLA010000011.1"/>
</dbReference>
<comment type="caution">
    <text evidence="1">The sequence shown here is derived from an EMBL/GenBank/DDBJ whole genome shotgun (WGS) entry which is preliminary data.</text>
</comment>
<organism evidence="1 2">
    <name type="scientific">Roseateles agri</name>
    <dbReference type="NCBI Taxonomy" id="3098619"/>
    <lineage>
        <taxon>Bacteria</taxon>
        <taxon>Pseudomonadati</taxon>
        <taxon>Pseudomonadota</taxon>
        <taxon>Betaproteobacteria</taxon>
        <taxon>Burkholderiales</taxon>
        <taxon>Sphaerotilaceae</taxon>
        <taxon>Roseateles</taxon>
    </lineage>
</organism>